<comment type="caution">
    <text evidence="2">The sequence shown here is derived from an EMBL/GenBank/DDBJ whole genome shotgun (WGS) entry which is preliminary data.</text>
</comment>
<keyword evidence="1" id="KW-1133">Transmembrane helix</keyword>
<keyword evidence="1" id="KW-0812">Transmembrane</keyword>
<dbReference type="Proteomes" id="UP000078084">
    <property type="component" value="Unassembled WGS sequence"/>
</dbReference>
<evidence type="ECO:0000313" key="3">
    <source>
        <dbReference type="Proteomes" id="UP000078084"/>
    </source>
</evidence>
<dbReference type="EMBL" id="LBNE01000002">
    <property type="protein sequence ID" value="KKO72599.1"/>
    <property type="molecule type" value="Genomic_DNA"/>
</dbReference>
<dbReference type="RefSeq" id="WP_068368884.1">
    <property type="nucleotide sequence ID" value="NZ_LBNE01000002.1"/>
</dbReference>
<sequence length="355" mass="37823">MSSHRYVFHVPSRQVNRAAQRGVALLELMVAAAVAVLLAAWGAGYWVDRAESVRSAAVGAWLGEVGKAISQMLEDEFAGLADPLVSLKHRYANRLAPTIAELKQSGYLPAAFPEQSAWGVGADIRIWRQGSCPDTAGCMLQAMAYLPLAASRPPVDMTRRADALAQLQGRGGMTWPHRPERMRGALFDVPNPLPDGTRLPAGTVGVYYALDATRLGEFVRMRDTRDPSLQGNLSVAGRTAVMGTLRAAGRVEADEYLKLGGQAGLGGACAEAGLLARDVQGGGLLLCANGRWQHSAAGGFGGMYSLSDRFGCRGTLLNPMTGQCSCPAGFRAIHVSVLKPNNDRGEEVSVYLCQR</sequence>
<organism evidence="2 3">
    <name type="scientific">Kerstersia gyiorum</name>
    <dbReference type="NCBI Taxonomy" id="206506"/>
    <lineage>
        <taxon>Bacteria</taxon>
        <taxon>Pseudomonadati</taxon>
        <taxon>Pseudomonadota</taxon>
        <taxon>Betaproteobacteria</taxon>
        <taxon>Burkholderiales</taxon>
        <taxon>Alcaligenaceae</taxon>
        <taxon>Kerstersia</taxon>
    </lineage>
</organism>
<evidence type="ECO:0000256" key="1">
    <source>
        <dbReference type="SAM" id="Phobius"/>
    </source>
</evidence>
<keyword evidence="1" id="KW-0472">Membrane</keyword>
<evidence type="ECO:0000313" key="2">
    <source>
        <dbReference type="EMBL" id="KKO72599.1"/>
    </source>
</evidence>
<proteinExistence type="predicted"/>
<feature type="transmembrane region" description="Helical" evidence="1">
    <location>
        <begin position="23"/>
        <end position="47"/>
    </location>
</feature>
<protein>
    <submittedName>
        <fullName evidence="2">Uncharacterized protein</fullName>
    </submittedName>
</protein>
<reference evidence="2 3" key="1">
    <citation type="submission" date="2015-04" db="EMBL/GenBank/DDBJ databases">
        <title>Genome sequence of Kerstersia gyiorum CG1.</title>
        <authorList>
            <person name="Greninger A.L."/>
            <person name="Kozyreva V."/>
            <person name="Chaturvedi V."/>
        </authorList>
    </citation>
    <scope>NUCLEOTIDE SEQUENCE [LARGE SCALE GENOMIC DNA]</scope>
    <source>
        <strain evidence="2 3">CG1</strain>
    </source>
</reference>
<gene>
    <name evidence="2" type="ORF">AAV32_06105</name>
</gene>
<dbReference type="STRING" id="206506.AAV32_06105"/>
<dbReference type="AlphaFoldDB" id="A0A171KUN2"/>
<keyword evidence="3" id="KW-1185">Reference proteome</keyword>
<name>A0A171KUN2_9BURK</name>
<accession>A0A171KUN2</accession>